<evidence type="ECO:0000313" key="3">
    <source>
        <dbReference type="EMBL" id="VAW66920.1"/>
    </source>
</evidence>
<proteinExistence type="predicted"/>
<evidence type="ECO:0000259" key="2">
    <source>
        <dbReference type="Pfam" id="PF13505"/>
    </source>
</evidence>
<sequence length="241" mass="26760">MLKVFLLLLFFISSSANSGSYYAGFDVGYADQFSTVSVDEYFQSTINNNVEKDYQPPLDTSSAYSFFLGYKIAADIALELGFTQMAELTGDLHVLDDGNPLTNQVAEETVKSKFSYLAIVAVFPVYHGLCFNARLGVSNWEYTLSQEVFEIDDSAAASPFPNPPSEPVILPDGVKLSADSRVERYSDTGADFYYGAGMSYALYSQLEIRLQVDFHRYTAGLTNVNVRQETALLYLGAVFHY</sequence>
<protein>
    <recommendedName>
        <fullName evidence="2">Outer membrane protein beta-barrel domain-containing protein</fullName>
    </recommendedName>
</protein>
<organism evidence="3">
    <name type="scientific">hydrothermal vent metagenome</name>
    <dbReference type="NCBI Taxonomy" id="652676"/>
    <lineage>
        <taxon>unclassified sequences</taxon>
        <taxon>metagenomes</taxon>
        <taxon>ecological metagenomes</taxon>
    </lineage>
</organism>
<dbReference type="Pfam" id="PF13505">
    <property type="entry name" value="OMP_b-brl"/>
    <property type="match status" value="1"/>
</dbReference>
<dbReference type="AlphaFoldDB" id="A0A3B0XQF0"/>
<keyword evidence="1" id="KW-0732">Signal</keyword>
<dbReference type="SUPFAM" id="SSF56925">
    <property type="entry name" value="OMPA-like"/>
    <property type="match status" value="1"/>
</dbReference>
<dbReference type="EMBL" id="UOFI01000087">
    <property type="protein sequence ID" value="VAW66920.1"/>
    <property type="molecule type" value="Genomic_DNA"/>
</dbReference>
<reference evidence="3" key="1">
    <citation type="submission" date="2018-06" db="EMBL/GenBank/DDBJ databases">
        <authorList>
            <person name="Zhirakovskaya E."/>
        </authorList>
    </citation>
    <scope>NUCLEOTIDE SEQUENCE</scope>
</reference>
<evidence type="ECO:0000256" key="1">
    <source>
        <dbReference type="ARBA" id="ARBA00022729"/>
    </source>
</evidence>
<name>A0A3B0XQF0_9ZZZZ</name>
<gene>
    <name evidence="3" type="ORF">MNBD_GAMMA09-3130</name>
</gene>
<feature type="domain" description="Outer membrane protein beta-barrel" evidence="2">
    <location>
        <begin position="6"/>
        <end position="218"/>
    </location>
</feature>
<dbReference type="InterPro" id="IPR027385">
    <property type="entry name" value="Beta-barrel_OMP"/>
</dbReference>
<accession>A0A3B0XQF0</accession>
<dbReference type="Gene3D" id="2.40.160.20">
    <property type="match status" value="1"/>
</dbReference>
<dbReference type="InterPro" id="IPR011250">
    <property type="entry name" value="OMP/PagP_B-barrel"/>
</dbReference>